<reference evidence="1 2" key="1">
    <citation type="submission" date="2016-07" db="EMBL/GenBank/DDBJ databases">
        <title>Pervasive Adenine N6-methylation of Active Genes in Fungi.</title>
        <authorList>
            <consortium name="DOE Joint Genome Institute"/>
            <person name="Mondo S.J."/>
            <person name="Dannebaum R.O."/>
            <person name="Kuo R.C."/>
            <person name="Labutti K."/>
            <person name="Haridas S."/>
            <person name="Kuo A."/>
            <person name="Salamov A."/>
            <person name="Ahrendt S.R."/>
            <person name="Lipzen A."/>
            <person name="Sullivan W."/>
            <person name="Andreopoulos W.B."/>
            <person name="Clum A."/>
            <person name="Lindquist E."/>
            <person name="Daum C."/>
            <person name="Ramamoorthy G.K."/>
            <person name="Gryganskyi A."/>
            <person name="Culley D."/>
            <person name="Magnuson J.K."/>
            <person name="James T.Y."/>
            <person name="O'Malley M.A."/>
            <person name="Stajich J.E."/>
            <person name="Spatafora J.W."/>
            <person name="Visel A."/>
            <person name="Grigoriev I.V."/>
        </authorList>
    </citation>
    <scope>NUCLEOTIDE SEQUENCE [LARGE SCALE GENOMIC DNA]</scope>
    <source>
        <strain evidence="1 2">68-887.2</strain>
    </source>
</reference>
<dbReference type="OrthoDB" id="2601820at2759"/>
<evidence type="ECO:0000313" key="2">
    <source>
        <dbReference type="Proteomes" id="UP000193986"/>
    </source>
</evidence>
<dbReference type="EMBL" id="MCFC01000054">
    <property type="protein sequence ID" value="ORY25730.1"/>
    <property type="molecule type" value="Genomic_DNA"/>
</dbReference>
<organism evidence="1 2">
    <name type="scientific">Naematelia encephala</name>
    <dbReference type="NCBI Taxonomy" id="71784"/>
    <lineage>
        <taxon>Eukaryota</taxon>
        <taxon>Fungi</taxon>
        <taxon>Dikarya</taxon>
        <taxon>Basidiomycota</taxon>
        <taxon>Agaricomycotina</taxon>
        <taxon>Tremellomycetes</taxon>
        <taxon>Tremellales</taxon>
        <taxon>Naemateliaceae</taxon>
        <taxon>Naematelia</taxon>
    </lineage>
</organism>
<dbReference type="InParanoid" id="A0A1Y2ATW4"/>
<gene>
    <name evidence="1" type="ORF">BCR39DRAFT_590008</name>
</gene>
<keyword evidence="2" id="KW-1185">Reference proteome</keyword>
<name>A0A1Y2ATW4_9TREE</name>
<accession>A0A1Y2ATW4</accession>
<sequence>MVYVCRYVTVDQKFGHPSITMLSSLQPEIWRIIVEHLVRPVPSPSEACSWHELHQNDLAAIMRVNTTMYILAAPLLYDSPTIWDLSRFLYRSPNPSPIQPTKADLLKRVRSLTFSNTEHLTAPVDDDELPIVGQMILRRTLEALSCSSTAPAIIPNIDRIEVRAPPDEASTWWRAFNSWMMDTDIDPLPMTQRAFAALVQALSPRTLETYGSPTGPLVYLCRSTSGRAWSFPAHSMQSIGSRAGPTLISHIPQLNPHIRIVKGTTNRFFVQPAGNRQAVDSFVAELMKSLASAELEKGAVAKVEVVGACWPGAIEDGIDKAEKAEVEEEELEKARGLLDKVLRGEAKDRVRLYKRFEVLAS</sequence>
<dbReference type="Proteomes" id="UP000193986">
    <property type="component" value="Unassembled WGS sequence"/>
</dbReference>
<protein>
    <submittedName>
        <fullName evidence="1">Uncharacterized protein</fullName>
    </submittedName>
</protein>
<evidence type="ECO:0000313" key="1">
    <source>
        <dbReference type="EMBL" id="ORY25730.1"/>
    </source>
</evidence>
<comment type="caution">
    <text evidence="1">The sequence shown here is derived from an EMBL/GenBank/DDBJ whole genome shotgun (WGS) entry which is preliminary data.</text>
</comment>
<proteinExistence type="predicted"/>
<dbReference type="AlphaFoldDB" id="A0A1Y2ATW4"/>